<comment type="caution">
    <text evidence="1">The sequence shown here is derived from an EMBL/GenBank/DDBJ whole genome shotgun (WGS) entry which is preliminary data.</text>
</comment>
<sequence length="77" mass="8991">MPTSQHMPKSCSENWLELNPEERARFCTLCQQNVFDDHNPTPEEIEAFNAHCARFQDQAPVSKGVFAFVKRLVKKRR</sequence>
<reference evidence="2" key="1">
    <citation type="submission" date="2019-01" db="EMBL/GenBank/DDBJ databases">
        <title>Cytophagaceae bacterium strain CAR-16.</title>
        <authorList>
            <person name="Chen W.-M."/>
        </authorList>
    </citation>
    <scope>NUCLEOTIDE SEQUENCE [LARGE SCALE GENOMIC DNA]</scope>
    <source>
        <strain evidence="2">WWJ-16</strain>
    </source>
</reference>
<accession>A0A4Q1KCC8</accession>
<name>A0A4Q1KCC8_9FLAO</name>
<dbReference type="EMBL" id="SBKN01000003">
    <property type="protein sequence ID" value="RXR22849.1"/>
    <property type="molecule type" value="Genomic_DNA"/>
</dbReference>
<dbReference type="Proteomes" id="UP000289857">
    <property type="component" value="Unassembled WGS sequence"/>
</dbReference>
<organism evidence="1 2">
    <name type="scientific">Flavobacterium stagni</name>
    <dbReference type="NCBI Taxonomy" id="2506421"/>
    <lineage>
        <taxon>Bacteria</taxon>
        <taxon>Pseudomonadati</taxon>
        <taxon>Bacteroidota</taxon>
        <taxon>Flavobacteriia</taxon>
        <taxon>Flavobacteriales</taxon>
        <taxon>Flavobacteriaceae</taxon>
        <taxon>Flavobacterium</taxon>
    </lineage>
</organism>
<dbReference type="RefSeq" id="WP_129461079.1">
    <property type="nucleotide sequence ID" value="NZ_SBKN01000003.1"/>
</dbReference>
<dbReference type="OrthoDB" id="7432683at2"/>
<dbReference type="AlphaFoldDB" id="A0A4Q1KCC8"/>
<evidence type="ECO:0000313" key="1">
    <source>
        <dbReference type="EMBL" id="RXR22849.1"/>
    </source>
</evidence>
<proteinExistence type="predicted"/>
<gene>
    <name evidence="1" type="ORF">EQG61_06350</name>
</gene>
<keyword evidence="2" id="KW-1185">Reference proteome</keyword>
<protein>
    <submittedName>
        <fullName evidence="1">Uncharacterized protein</fullName>
    </submittedName>
</protein>
<evidence type="ECO:0000313" key="2">
    <source>
        <dbReference type="Proteomes" id="UP000289857"/>
    </source>
</evidence>